<accession>A0A930FRZ0</accession>
<name>A0A930FRZ0_9FIRM</name>
<dbReference type="Proteomes" id="UP000757890">
    <property type="component" value="Unassembled WGS sequence"/>
</dbReference>
<dbReference type="AlphaFoldDB" id="A0A930FRZ0"/>
<organism evidence="1 2">
    <name type="scientific">Dialister invisus</name>
    <dbReference type="NCBI Taxonomy" id="218538"/>
    <lineage>
        <taxon>Bacteria</taxon>
        <taxon>Bacillati</taxon>
        <taxon>Bacillota</taxon>
        <taxon>Negativicutes</taxon>
        <taxon>Veillonellales</taxon>
        <taxon>Veillonellaceae</taxon>
        <taxon>Dialister</taxon>
    </lineage>
</organism>
<evidence type="ECO:0000313" key="1">
    <source>
        <dbReference type="EMBL" id="MBF1130232.1"/>
    </source>
</evidence>
<evidence type="ECO:0000313" key="2">
    <source>
        <dbReference type="Proteomes" id="UP000757890"/>
    </source>
</evidence>
<dbReference type="EMBL" id="JABZMK010000134">
    <property type="protein sequence ID" value="MBF1130232.1"/>
    <property type="molecule type" value="Genomic_DNA"/>
</dbReference>
<proteinExistence type="predicted"/>
<gene>
    <name evidence="1" type="ORF">HXL70_09385</name>
</gene>
<comment type="caution">
    <text evidence="1">The sequence shown here is derived from an EMBL/GenBank/DDBJ whole genome shotgun (WGS) entry which is preliminary data.</text>
</comment>
<reference evidence="1" key="1">
    <citation type="submission" date="2020-04" db="EMBL/GenBank/DDBJ databases">
        <title>Deep metagenomics examines the oral microbiome during advanced dental caries in children, revealing novel taxa and co-occurrences with host molecules.</title>
        <authorList>
            <person name="Baker J.L."/>
            <person name="Morton J.T."/>
            <person name="Dinis M."/>
            <person name="Alvarez R."/>
            <person name="Tran N.C."/>
            <person name="Knight R."/>
            <person name="Edlund A."/>
        </authorList>
    </citation>
    <scope>NUCLEOTIDE SEQUENCE</scope>
    <source>
        <strain evidence="1">JCVI_32_bin.14</strain>
    </source>
</reference>
<protein>
    <submittedName>
        <fullName evidence="1">Uncharacterized protein</fullName>
    </submittedName>
</protein>
<sequence>MKWNTDKCTAVFGAMTEEELEIIDRVHENQNELSEIQLLNKVNQCLLSKKDRKENLMEAAVLIIEAANREGK</sequence>